<dbReference type="STRING" id="411490.ANACAC_01106"/>
<feature type="domain" description="GGDEF" evidence="2">
    <location>
        <begin position="329"/>
        <end position="456"/>
    </location>
</feature>
<dbReference type="PANTHER" id="PTHR33121:SF71">
    <property type="entry name" value="OXYGEN SENSOR PROTEIN DOSP"/>
    <property type="match status" value="1"/>
</dbReference>
<dbReference type="SMART" id="SM00267">
    <property type="entry name" value="GGDEF"/>
    <property type="match status" value="1"/>
</dbReference>
<sequence>MNIIRLAERQGRVIVFKLIDEIAEVIYVADIETYELLYLNSSGKRLFGAENYKGETCYRLLQGRDEPCEFCTNHLLSRDSVYTWRFTNRMTNRHFILKDKLIEWNGRPARMEIGFDLTEQEKSEQLLKNKAKGEELLLECLRILHQTKDLENSVQMILEKAGRFLSADRTYIFEISGQTMNNTYEWCAEGIDPEKDNLQNLPVTLIDRWSREFENNKCIFIEDMEDLRSQSPEEYEVLSSQNIKRLIAAPLFSNQRLAGYIGVDNPPGDLFDQVEAFLETLSYFLSSSMEQMRTYRVLKDLSYLDTLTGLYNRNRFNEDLDRFGRQDFRSAGVIYLDLNGLKDINDTKGHQCGDQILKESAKKLQVIFSEHMIYRIGGDEFAILCLNIKNEHFMRMIRELKYLFSHSVDGSGAVGYSWSESPSDFQVLLTEADKMMYTDKKEYYRSNPNSSRYRNYFDDRLDLKSLDHLLKAIEEERFCVYLQPKVLCSTQEIIGAEALVRYIGQDGTVEPPISFIPLLESAMTIKYVDFFVFEEVCRIIQDFIKSDSPVFPISVNFSRFTLVDAGFLKTIFSICDQYQVPRSLLEFEITESAENIDETFLDDMIRDIKKAGFSVAIDDFGVKYANLSLVLNSDIDTLKLDKSMIDSIESNEKAMMFIQALAYICKTLNISFIVEGVESQDQFEILKALRCEGIQGYLFGRPMPLSDFCRFLEEKQNKPKNSPAE</sequence>
<dbReference type="Pfam" id="PF00563">
    <property type="entry name" value="EAL"/>
    <property type="match status" value="1"/>
</dbReference>
<reference evidence="3" key="1">
    <citation type="submission" date="2007-11" db="EMBL/GenBank/DDBJ databases">
        <authorList>
            <person name="Fulton L."/>
            <person name="Clifton S."/>
            <person name="Fulton B."/>
            <person name="Xu J."/>
            <person name="Minx P."/>
            <person name="Pepin K.H."/>
            <person name="Johnson M."/>
            <person name="Thiruvilangam P."/>
            <person name="Bhonagiri V."/>
            <person name="Nash W.E."/>
            <person name="Mardis E.R."/>
            <person name="Wilson R.K."/>
        </authorList>
    </citation>
    <scope>NUCLEOTIDE SEQUENCE [LARGE SCALE GENOMIC DNA]</scope>
    <source>
        <strain evidence="3">DSM 14662</strain>
    </source>
</reference>
<dbReference type="Pfam" id="PF00990">
    <property type="entry name" value="GGDEF"/>
    <property type="match status" value="1"/>
</dbReference>
<dbReference type="InterPro" id="IPR003018">
    <property type="entry name" value="GAF"/>
</dbReference>
<dbReference type="InterPro" id="IPR001633">
    <property type="entry name" value="EAL_dom"/>
</dbReference>
<organism evidence="3 4">
    <name type="scientific">Anaerostipes caccae (strain DSM 14662 / CCUG 47493 / JCM 13470 / NCIMB 13811 / L1-92)</name>
    <dbReference type="NCBI Taxonomy" id="411490"/>
    <lineage>
        <taxon>Bacteria</taxon>
        <taxon>Bacillati</taxon>
        <taxon>Bacillota</taxon>
        <taxon>Clostridia</taxon>
        <taxon>Lachnospirales</taxon>
        <taxon>Lachnospiraceae</taxon>
        <taxon>Anaerostipes</taxon>
    </lineage>
</organism>
<gene>
    <name evidence="3" type="ORF">ANACAC_01106</name>
</gene>
<dbReference type="CDD" id="cd01949">
    <property type="entry name" value="GGDEF"/>
    <property type="match status" value="1"/>
</dbReference>
<dbReference type="HOGENOM" id="CLU_000445_70_20_9"/>
<dbReference type="PANTHER" id="PTHR33121">
    <property type="entry name" value="CYCLIC DI-GMP PHOSPHODIESTERASE PDEF"/>
    <property type="match status" value="1"/>
</dbReference>
<dbReference type="Gene3D" id="3.30.70.270">
    <property type="match status" value="1"/>
</dbReference>
<dbReference type="Gene3D" id="3.20.20.450">
    <property type="entry name" value="EAL domain"/>
    <property type="match status" value="1"/>
</dbReference>
<dbReference type="Pfam" id="PF01590">
    <property type="entry name" value="GAF"/>
    <property type="match status" value="1"/>
</dbReference>
<dbReference type="Gene3D" id="3.30.450.40">
    <property type="match status" value="1"/>
</dbReference>
<evidence type="ECO:0000259" key="1">
    <source>
        <dbReference type="PROSITE" id="PS50883"/>
    </source>
</evidence>
<evidence type="ECO:0000259" key="2">
    <source>
        <dbReference type="PROSITE" id="PS50887"/>
    </source>
</evidence>
<dbReference type="InterPro" id="IPR050706">
    <property type="entry name" value="Cyclic-di-GMP_PDE-like"/>
</dbReference>
<keyword evidence="4" id="KW-1185">Reference proteome</keyword>
<dbReference type="InterPro" id="IPR035919">
    <property type="entry name" value="EAL_sf"/>
</dbReference>
<feature type="domain" description="EAL" evidence="1">
    <location>
        <begin position="462"/>
        <end position="716"/>
    </location>
</feature>
<accession>B0MBT5</accession>
<dbReference type="Proteomes" id="UP000004935">
    <property type="component" value="Unassembled WGS sequence"/>
</dbReference>
<name>B0MBT5_ANACD</name>
<protein>
    <submittedName>
        <fullName evidence="3">Diguanylate cyclase (GGDEF) domain protein</fullName>
    </submittedName>
</protein>
<dbReference type="SMART" id="SM00065">
    <property type="entry name" value="GAF"/>
    <property type="match status" value="1"/>
</dbReference>
<dbReference type="InterPro" id="IPR043128">
    <property type="entry name" value="Rev_trsase/Diguanyl_cyclase"/>
</dbReference>
<dbReference type="AlphaFoldDB" id="B0MBT5"/>
<evidence type="ECO:0000313" key="3">
    <source>
        <dbReference type="EMBL" id="EDR98519.1"/>
    </source>
</evidence>
<dbReference type="SMART" id="SM00052">
    <property type="entry name" value="EAL"/>
    <property type="match status" value="1"/>
</dbReference>
<proteinExistence type="predicted"/>
<dbReference type="InterPro" id="IPR000160">
    <property type="entry name" value="GGDEF_dom"/>
</dbReference>
<comment type="caution">
    <text evidence="3">The sequence shown here is derived from an EMBL/GenBank/DDBJ whole genome shotgun (WGS) entry which is preliminary data.</text>
</comment>
<dbReference type="eggNOG" id="COG2203">
    <property type="taxonomic scope" value="Bacteria"/>
</dbReference>
<dbReference type="SUPFAM" id="SSF55073">
    <property type="entry name" value="Nucleotide cyclase"/>
    <property type="match status" value="1"/>
</dbReference>
<reference evidence="3" key="2">
    <citation type="submission" date="2013-11" db="EMBL/GenBank/DDBJ databases">
        <title>Draft genome sequence of Anaerostipes caccae (DSM 14662).</title>
        <authorList>
            <person name="Sudarsanam P."/>
            <person name="Ley R."/>
            <person name="Guruge J."/>
            <person name="Turnbaugh P.J."/>
            <person name="Mahowald M."/>
            <person name="Liep D."/>
            <person name="Gordon J."/>
        </authorList>
    </citation>
    <scope>NUCLEOTIDE SEQUENCE</scope>
    <source>
        <strain evidence="3">DSM 14662</strain>
    </source>
</reference>
<dbReference type="NCBIfam" id="TIGR00254">
    <property type="entry name" value="GGDEF"/>
    <property type="match status" value="1"/>
</dbReference>
<evidence type="ECO:0000313" key="4">
    <source>
        <dbReference type="Proteomes" id="UP000004935"/>
    </source>
</evidence>
<dbReference type="SUPFAM" id="SSF55781">
    <property type="entry name" value="GAF domain-like"/>
    <property type="match status" value="1"/>
</dbReference>
<dbReference type="InterPro" id="IPR029016">
    <property type="entry name" value="GAF-like_dom_sf"/>
</dbReference>
<dbReference type="SUPFAM" id="SSF141868">
    <property type="entry name" value="EAL domain-like"/>
    <property type="match status" value="1"/>
</dbReference>
<dbReference type="PROSITE" id="PS50887">
    <property type="entry name" value="GGDEF"/>
    <property type="match status" value="1"/>
</dbReference>
<dbReference type="GO" id="GO:0071111">
    <property type="term" value="F:cyclic-guanylate-specific phosphodiesterase activity"/>
    <property type="evidence" value="ECO:0007669"/>
    <property type="project" value="InterPro"/>
</dbReference>
<dbReference type="InterPro" id="IPR029787">
    <property type="entry name" value="Nucleotide_cyclase"/>
</dbReference>
<dbReference type="CDD" id="cd01948">
    <property type="entry name" value="EAL"/>
    <property type="match status" value="1"/>
</dbReference>
<dbReference type="PROSITE" id="PS50883">
    <property type="entry name" value="EAL"/>
    <property type="match status" value="1"/>
</dbReference>
<dbReference type="eggNOG" id="COG5001">
    <property type="taxonomic scope" value="Bacteria"/>
</dbReference>
<dbReference type="EMBL" id="ABAX03000010">
    <property type="protein sequence ID" value="EDR98519.1"/>
    <property type="molecule type" value="Genomic_DNA"/>
</dbReference>